<evidence type="ECO:0000313" key="1">
    <source>
        <dbReference type="EMBL" id="GFD44490.1"/>
    </source>
</evidence>
<name>A0A699WE01_TANCI</name>
<sequence>GPEQPQFLSLGDRLSAALDPQFAVDMARVGFNGVQGDEKPLADFLIRATLGDELQHAEFAGAEGIVAVAGRRLADVARTWHVFADAGRQLTEQVLDESAHRAFEQLFTQPVRVLADQAQERQNRAAGRSLEGALKQALSLGSV</sequence>
<proteinExistence type="predicted"/>
<accession>A0A699WE01</accession>
<dbReference type="AlphaFoldDB" id="A0A699WE01"/>
<gene>
    <name evidence="1" type="ORF">Tci_916459</name>
</gene>
<reference evidence="1" key="1">
    <citation type="journal article" date="2019" name="Sci. Rep.">
        <title>Draft genome of Tanacetum cinerariifolium, the natural source of mosquito coil.</title>
        <authorList>
            <person name="Yamashiro T."/>
            <person name="Shiraishi A."/>
            <person name="Satake H."/>
            <person name="Nakayama K."/>
        </authorList>
    </citation>
    <scope>NUCLEOTIDE SEQUENCE</scope>
</reference>
<comment type="caution">
    <text evidence="1">The sequence shown here is derived from an EMBL/GenBank/DDBJ whole genome shotgun (WGS) entry which is preliminary data.</text>
</comment>
<feature type="non-terminal residue" evidence="1">
    <location>
        <position position="143"/>
    </location>
</feature>
<feature type="non-terminal residue" evidence="1">
    <location>
        <position position="1"/>
    </location>
</feature>
<dbReference type="EMBL" id="BKCJ011623778">
    <property type="protein sequence ID" value="GFD44490.1"/>
    <property type="molecule type" value="Genomic_DNA"/>
</dbReference>
<organism evidence="1">
    <name type="scientific">Tanacetum cinerariifolium</name>
    <name type="common">Dalmatian daisy</name>
    <name type="synonym">Chrysanthemum cinerariifolium</name>
    <dbReference type="NCBI Taxonomy" id="118510"/>
    <lineage>
        <taxon>Eukaryota</taxon>
        <taxon>Viridiplantae</taxon>
        <taxon>Streptophyta</taxon>
        <taxon>Embryophyta</taxon>
        <taxon>Tracheophyta</taxon>
        <taxon>Spermatophyta</taxon>
        <taxon>Magnoliopsida</taxon>
        <taxon>eudicotyledons</taxon>
        <taxon>Gunneridae</taxon>
        <taxon>Pentapetalae</taxon>
        <taxon>asterids</taxon>
        <taxon>campanulids</taxon>
        <taxon>Asterales</taxon>
        <taxon>Asteraceae</taxon>
        <taxon>Asteroideae</taxon>
        <taxon>Anthemideae</taxon>
        <taxon>Anthemidinae</taxon>
        <taxon>Tanacetum</taxon>
    </lineage>
</organism>
<protein>
    <submittedName>
        <fullName evidence="1">Uncharacterized protein</fullName>
    </submittedName>
</protein>